<dbReference type="PROSITE" id="PS51085">
    <property type="entry name" value="2FE2S_FER_2"/>
    <property type="match status" value="1"/>
</dbReference>
<dbReference type="PANTHER" id="PTHR47354">
    <property type="entry name" value="NADH OXIDOREDUCTASE HCR"/>
    <property type="match status" value="1"/>
</dbReference>
<dbReference type="InterPro" id="IPR001041">
    <property type="entry name" value="2Fe-2S_ferredoxin-type"/>
</dbReference>
<evidence type="ECO:0000256" key="3">
    <source>
        <dbReference type="ARBA" id="ARBA00022714"/>
    </source>
</evidence>
<dbReference type="InterPro" id="IPR012675">
    <property type="entry name" value="Beta-grasp_dom_sf"/>
</dbReference>
<dbReference type="InterPro" id="IPR039261">
    <property type="entry name" value="FNR_nucleotide-bd"/>
</dbReference>
<protein>
    <submittedName>
        <fullName evidence="10">Ferredoxin-NADP reductase</fullName>
    </submittedName>
</protein>
<evidence type="ECO:0000256" key="2">
    <source>
        <dbReference type="ARBA" id="ARBA00022630"/>
    </source>
</evidence>
<dbReference type="PROSITE" id="PS00197">
    <property type="entry name" value="2FE2S_FER_1"/>
    <property type="match status" value="1"/>
</dbReference>
<dbReference type="PRINTS" id="PR00409">
    <property type="entry name" value="PHDIOXRDTASE"/>
</dbReference>
<organism evidence="10 11">
    <name type="scientific">Mycolicibacterium moriokaense</name>
    <dbReference type="NCBI Taxonomy" id="39691"/>
    <lineage>
        <taxon>Bacteria</taxon>
        <taxon>Bacillati</taxon>
        <taxon>Actinomycetota</taxon>
        <taxon>Actinomycetes</taxon>
        <taxon>Mycobacteriales</taxon>
        <taxon>Mycobacteriaceae</taxon>
        <taxon>Mycolicibacterium</taxon>
    </lineage>
</organism>
<reference evidence="10 11" key="2">
    <citation type="submission" date="2018-06" db="EMBL/GenBank/DDBJ databases">
        <title>Sequencing of bacterial isolates from soil warming experiment in Harvard Forest, Massachusetts, USA.</title>
        <authorList>
            <person name="Deangelis K.PhD."/>
        </authorList>
    </citation>
    <scope>NUCLEOTIDE SEQUENCE [LARGE SCALE GENOMIC DNA]</scope>
    <source>
        <strain evidence="10 11">GAS496</strain>
    </source>
</reference>
<dbReference type="EMBL" id="QJJU01000039">
    <property type="protein sequence ID" value="PXW99864.1"/>
    <property type="molecule type" value="Genomic_DNA"/>
</dbReference>
<dbReference type="SUPFAM" id="SSF63380">
    <property type="entry name" value="Riboflavin synthase domain-like"/>
    <property type="match status" value="1"/>
</dbReference>
<dbReference type="InterPro" id="IPR017927">
    <property type="entry name" value="FAD-bd_FR_type"/>
</dbReference>
<dbReference type="CDD" id="cd00207">
    <property type="entry name" value="fer2"/>
    <property type="match status" value="1"/>
</dbReference>
<dbReference type="Proteomes" id="UP000247781">
    <property type="component" value="Unassembled WGS sequence"/>
</dbReference>
<dbReference type="Gene3D" id="3.10.20.30">
    <property type="match status" value="1"/>
</dbReference>
<dbReference type="CDD" id="cd06185">
    <property type="entry name" value="PDR_like"/>
    <property type="match status" value="1"/>
</dbReference>
<dbReference type="InterPro" id="IPR006058">
    <property type="entry name" value="2Fe2S_fd_BS"/>
</dbReference>
<keyword evidence="3" id="KW-0001">2Fe-2S</keyword>
<reference evidence="11" key="1">
    <citation type="submission" date="2018-05" db="EMBL/GenBank/DDBJ databases">
        <authorList>
            <person name="Deangelis K."/>
            <person name="Huntemann M."/>
            <person name="Clum A."/>
            <person name="Pillay M."/>
            <person name="Palaniappan K."/>
            <person name="Varghese N."/>
            <person name="Mikhailova N."/>
            <person name="Stamatis D."/>
            <person name="Reddy T."/>
            <person name="Daum C."/>
            <person name="Shapiro N."/>
            <person name="Ivanova N."/>
            <person name="Kyrpides N."/>
            <person name="Woyke T."/>
        </authorList>
    </citation>
    <scope>NUCLEOTIDE SEQUENCE [LARGE SCALE GENOMIC DNA]</scope>
    <source>
        <strain evidence="11">GAS496</strain>
    </source>
</reference>
<dbReference type="SUPFAM" id="SSF52343">
    <property type="entry name" value="Ferredoxin reductase-like, C-terminal NADP-linked domain"/>
    <property type="match status" value="1"/>
</dbReference>
<keyword evidence="6" id="KW-0408">Iron</keyword>
<evidence type="ECO:0000256" key="6">
    <source>
        <dbReference type="ARBA" id="ARBA00023004"/>
    </source>
</evidence>
<keyword evidence="5" id="KW-0560">Oxidoreductase</keyword>
<dbReference type="SUPFAM" id="SSF54292">
    <property type="entry name" value="2Fe-2S ferredoxin-like"/>
    <property type="match status" value="1"/>
</dbReference>
<sequence length="328" mass="35328">MMSAIVAQRRAVATDVVEVTLRSADGRPLSAWSPGAHIDLDLGPGLVRSYSLCGKPGDVEHYRIAVLREPDSRGGSEAVHQKLHIGSTVPITGPRNNFALDPAPSYLFIAGGIGITPLLPMIEHAEVVGARWRLLYGGRRRLSMAYVAELEEFGRNVVIRPEEQHGLLKLADAISANATDELIYCCGPERLLQAVEDHCAVVGRSHSLRVERFKPKPTQSETAKSEFLIELGGSGEVLAVPADRTILDVLRDAGIDVLSSCEEGTCGSCEQNVLAGVPDHRDSVLTAEEQASGDRMMVCVSRCLSPTLHLDIEPEPGSTYASPSSRHP</sequence>
<evidence type="ECO:0000313" key="11">
    <source>
        <dbReference type="Proteomes" id="UP000247781"/>
    </source>
</evidence>
<accession>A0A318H6X0</accession>
<evidence type="ECO:0000256" key="1">
    <source>
        <dbReference type="ARBA" id="ARBA00001974"/>
    </source>
</evidence>
<feature type="domain" description="FAD-binding FR-type" evidence="9">
    <location>
        <begin position="1"/>
        <end position="101"/>
    </location>
</feature>
<evidence type="ECO:0000259" key="9">
    <source>
        <dbReference type="PROSITE" id="PS51384"/>
    </source>
</evidence>
<evidence type="ECO:0000256" key="4">
    <source>
        <dbReference type="ARBA" id="ARBA00022723"/>
    </source>
</evidence>
<comment type="caution">
    <text evidence="10">The sequence shown here is derived from an EMBL/GenBank/DDBJ whole genome shotgun (WGS) entry which is preliminary data.</text>
</comment>
<dbReference type="InterPro" id="IPR017938">
    <property type="entry name" value="Riboflavin_synthase-like_b-brl"/>
</dbReference>
<keyword evidence="7" id="KW-0411">Iron-sulfur</keyword>
<evidence type="ECO:0000256" key="5">
    <source>
        <dbReference type="ARBA" id="ARBA00023002"/>
    </source>
</evidence>
<dbReference type="PANTHER" id="PTHR47354:SF1">
    <property type="entry name" value="CARNITINE MONOOXYGENASE REDUCTASE SUBUNIT"/>
    <property type="match status" value="1"/>
</dbReference>
<dbReference type="InterPro" id="IPR036010">
    <property type="entry name" value="2Fe-2S_ferredoxin-like_sf"/>
</dbReference>
<dbReference type="Gene3D" id="3.40.50.80">
    <property type="entry name" value="Nucleotide-binding domain of ferredoxin-NADP reductase (FNR) module"/>
    <property type="match status" value="1"/>
</dbReference>
<dbReference type="Pfam" id="PF00111">
    <property type="entry name" value="Fer2"/>
    <property type="match status" value="1"/>
</dbReference>
<dbReference type="GO" id="GO:0051537">
    <property type="term" value="F:2 iron, 2 sulfur cluster binding"/>
    <property type="evidence" value="ECO:0007669"/>
    <property type="project" value="UniProtKB-KW"/>
</dbReference>
<name>A0A318H6X0_9MYCO</name>
<keyword evidence="4" id="KW-0479">Metal-binding</keyword>
<gene>
    <name evidence="10" type="ORF">C8E89_13920</name>
</gene>
<dbReference type="AlphaFoldDB" id="A0A318H6X0"/>
<comment type="cofactor">
    <cofactor evidence="1">
        <name>FAD</name>
        <dbReference type="ChEBI" id="CHEBI:57692"/>
    </cofactor>
</comment>
<keyword evidence="2" id="KW-0285">Flavoprotein</keyword>
<proteinExistence type="predicted"/>
<feature type="domain" description="2Fe-2S ferredoxin-type" evidence="8">
    <location>
        <begin position="225"/>
        <end position="318"/>
    </location>
</feature>
<keyword evidence="11" id="KW-1185">Reference proteome</keyword>
<dbReference type="PROSITE" id="PS51384">
    <property type="entry name" value="FAD_FR"/>
    <property type="match status" value="1"/>
</dbReference>
<evidence type="ECO:0000313" key="10">
    <source>
        <dbReference type="EMBL" id="PXW99864.1"/>
    </source>
</evidence>
<dbReference type="Gene3D" id="2.40.30.10">
    <property type="entry name" value="Translation factors"/>
    <property type="match status" value="1"/>
</dbReference>
<dbReference type="GO" id="GO:0046872">
    <property type="term" value="F:metal ion binding"/>
    <property type="evidence" value="ECO:0007669"/>
    <property type="project" value="UniProtKB-KW"/>
</dbReference>
<dbReference type="InterPro" id="IPR050415">
    <property type="entry name" value="MRET"/>
</dbReference>
<evidence type="ECO:0000259" key="8">
    <source>
        <dbReference type="PROSITE" id="PS51085"/>
    </source>
</evidence>
<dbReference type="GO" id="GO:0016491">
    <property type="term" value="F:oxidoreductase activity"/>
    <property type="evidence" value="ECO:0007669"/>
    <property type="project" value="UniProtKB-KW"/>
</dbReference>
<evidence type="ECO:0000256" key="7">
    <source>
        <dbReference type="ARBA" id="ARBA00023014"/>
    </source>
</evidence>